<gene>
    <name evidence="2" type="ORF">B4167_3546</name>
</gene>
<comment type="caution">
    <text evidence="2">The sequence shown here is derived from an EMBL/GenBank/DDBJ whole genome shotgun (WGS) entry which is preliminary data.</text>
</comment>
<feature type="domain" description="REase associating with pPIWI RE" evidence="1">
    <location>
        <begin position="233"/>
        <end position="339"/>
    </location>
</feature>
<sequence length="346" mass="40836">MNQSYKMLYKLAIGFKKWEEQKGSLPEEVHDGLKLMVSECARNQMYPPTDINQLMKILPLPSKEWGISGLESIFPPEASLLNNEFGVTLEAEDFLEEIESPEEYEQSIMKQILLYCRTNNLEDSYRLIRIFLSNKSHSVIPFYKLYDFYGKISNSDLINLVSSCYEEVVNIEHYRKCPNCGWTLEWKKGNWRCNKENTCQALSDFKSIEHYDETDEKLLRMKSGIQKYILLPGMSELRIADKLSKKGYKVTMYPNIDEYDIKVETIDYVAMLDVKDYYNPYQLALYINNKTTTELNDNVWYIIPDYRAKLFPEYQKRVKDYLHDDRKHLVKIFSESEVYKVLGVSL</sequence>
<evidence type="ECO:0000313" key="2">
    <source>
        <dbReference type="EMBL" id="KIO71597.1"/>
    </source>
</evidence>
<accession>A0ABD4A3Z2</accession>
<dbReference type="RefSeq" id="WP_041903364.1">
    <property type="nucleotide sequence ID" value="NZ_CP023704.1"/>
</dbReference>
<name>A0ABD4A3Z2_9BACI</name>
<organism evidence="2 3">
    <name type="scientific">Caldibacillus thermoamylovorans</name>
    <dbReference type="NCBI Taxonomy" id="35841"/>
    <lineage>
        <taxon>Bacteria</taxon>
        <taxon>Bacillati</taxon>
        <taxon>Bacillota</taxon>
        <taxon>Bacilli</taxon>
        <taxon>Bacillales</taxon>
        <taxon>Bacillaceae</taxon>
        <taxon>Caldibacillus</taxon>
    </lineage>
</organism>
<evidence type="ECO:0000259" key="1">
    <source>
        <dbReference type="Pfam" id="PF18154"/>
    </source>
</evidence>
<dbReference type="Pfam" id="PF18154">
    <property type="entry name" value="pPIWI_RE_REase"/>
    <property type="match status" value="1"/>
</dbReference>
<proteinExistence type="predicted"/>
<dbReference type="AlphaFoldDB" id="A0ABD4A3Z2"/>
<protein>
    <recommendedName>
        <fullName evidence="1">REase associating with pPIWI RE domain-containing protein</fullName>
    </recommendedName>
</protein>
<evidence type="ECO:0000313" key="3">
    <source>
        <dbReference type="Proteomes" id="UP000032076"/>
    </source>
</evidence>
<dbReference type="KEGG" id="bthv:CQJ30_05635"/>
<dbReference type="EMBL" id="JXLU01000120">
    <property type="protein sequence ID" value="KIO71597.1"/>
    <property type="molecule type" value="Genomic_DNA"/>
</dbReference>
<reference evidence="2 3" key="1">
    <citation type="submission" date="2015-01" db="EMBL/GenBank/DDBJ databases">
        <title>Draft Genome Sequences of Four Bacillus thermoamylovorans Strains, Isolated From Food Products.</title>
        <authorList>
            <person name="Krawcyk A.O."/>
            <person name="Berendsen E.M."/>
            <person name="Eijlander R.T."/>
            <person name="de Jong A."/>
            <person name="Wells-Bennik M."/>
            <person name="Kuipers O.P."/>
        </authorList>
    </citation>
    <scope>NUCLEOTIDE SEQUENCE [LARGE SCALE GENOMIC DNA]</scope>
    <source>
        <strain evidence="2 3">B4167</strain>
    </source>
</reference>
<dbReference type="InterPro" id="IPR040828">
    <property type="entry name" value="pPIWI_RE_REase"/>
</dbReference>
<dbReference type="Proteomes" id="UP000032076">
    <property type="component" value="Unassembled WGS sequence"/>
</dbReference>